<dbReference type="InterPro" id="IPR006664">
    <property type="entry name" value="OMP_bac"/>
</dbReference>
<feature type="domain" description="OmpA-like" evidence="7">
    <location>
        <begin position="84"/>
        <end position="195"/>
    </location>
</feature>
<comment type="subcellular location">
    <subcellularLocation>
        <location evidence="1">Cell outer membrane</location>
    </subcellularLocation>
</comment>
<proteinExistence type="predicted"/>
<sequence length="195" mass="21304">MSRLLFGLASTMVLISSPALASDNWQFCHKLTHSVEHHVEVKRVKIGFHQGGRYQVSDILVADTVEAKIALGEFSKFQSSQCHHMINGVEGLGKVLFAFDRAELSLPAKQTLDHWSKKMAGKSWQVEGHTDNMGSARYNQKLGGKRAASAAGYLSKKSLAGEISESSLGEQQPDASNKTRAGRQLNRRVVLSVGV</sequence>
<reference evidence="8 9" key="1">
    <citation type="submission" date="2016-05" db="EMBL/GenBank/DDBJ databases">
        <title>Genomic Taxonomy of the Vibrionaceae.</title>
        <authorList>
            <person name="Gomez-Gil B."/>
            <person name="Enciso-Ibarra J."/>
        </authorList>
    </citation>
    <scope>NUCLEOTIDE SEQUENCE [LARGE SCALE GENOMIC DNA]</scope>
    <source>
        <strain evidence="8 9">CAIM 1920</strain>
    </source>
</reference>
<dbReference type="InterPro" id="IPR050330">
    <property type="entry name" value="Bact_OuterMem_StrucFunc"/>
</dbReference>
<evidence type="ECO:0000259" key="7">
    <source>
        <dbReference type="PROSITE" id="PS51123"/>
    </source>
</evidence>
<dbReference type="Gene3D" id="3.30.1330.60">
    <property type="entry name" value="OmpA-like domain"/>
    <property type="match status" value="1"/>
</dbReference>
<dbReference type="SUPFAM" id="SSF103088">
    <property type="entry name" value="OmpA-like"/>
    <property type="match status" value="1"/>
</dbReference>
<name>A0A1C3ES89_9GAMM</name>
<dbReference type="OrthoDB" id="9792521at2"/>
<dbReference type="AlphaFoldDB" id="A0A1C3ES89"/>
<dbReference type="Proteomes" id="UP000094936">
    <property type="component" value="Unassembled WGS sequence"/>
</dbReference>
<dbReference type="GO" id="GO:0009279">
    <property type="term" value="C:cell outer membrane"/>
    <property type="evidence" value="ECO:0007669"/>
    <property type="project" value="UniProtKB-SubCell"/>
</dbReference>
<feature type="chain" id="PRO_5008673377" description="OmpA-like domain-containing protein" evidence="6">
    <location>
        <begin position="22"/>
        <end position="195"/>
    </location>
</feature>
<dbReference type="PROSITE" id="PS51123">
    <property type="entry name" value="OMPA_2"/>
    <property type="match status" value="1"/>
</dbReference>
<keyword evidence="3" id="KW-0998">Cell outer membrane</keyword>
<dbReference type="Pfam" id="PF00691">
    <property type="entry name" value="OmpA"/>
    <property type="match status" value="1"/>
</dbReference>
<evidence type="ECO:0000313" key="8">
    <source>
        <dbReference type="EMBL" id="ODA36073.1"/>
    </source>
</evidence>
<dbReference type="PANTHER" id="PTHR30329:SF21">
    <property type="entry name" value="LIPOPROTEIN YIAD-RELATED"/>
    <property type="match status" value="1"/>
</dbReference>
<dbReference type="PRINTS" id="PR01021">
    <property type="entry name" value="OMPADOMAIN"/>
</dbReference>
<dbReference type="STRING" id="1080227.A8L45_00255"/>
<evidence type="ECO:0000256" key="4">
    <source>
        <dbReference type="PROSITE-ProRule" id="PRU00473"/>
    </source>
</evidence>
<dbReference type="InterPro" id="IPR036737">
    <property type="entry name" value="OmpA-like_sf"/>
</dbReference>
<keyword evidence="6" id="KW-0732">Signal</keyword>
<gene>
    <name evidence="8" type="ORF">A8L45_00255</name>
</gene>
<dbReference type="CDD" id="cd07185">
    <property type="entry name" value="OmpA_C-like"/>
    <property type="match status" value="1"/>
</dbReference>
<organism evidence="8 9">
    <name type="scientific">Veronia pacifica</name>
    <dbReference type="NCBI Taxonomy" id="1080227"/>
    <lineage>
        <taxon>Bacteria</taxon>
        <taxon>Pseudomonadati</taxon>
        <taxon>Pseudomonadota</taxon>
        <taxon>Gammaproteobacteria</taxon>
        <taxon>Vibrionales</taxon>
        <taxon>Vibrionaceae</taxon>
        <taxon>Veronia</taxon>
    </lineage>
</organism>
<feature type="region of interest" description="Disordered" evidence="5">
    <location>
        <begin position="164"/>
        <end position="183"/>
    </location>
</feature>
<dbReference type="EMBL" id="LYBM01000001">
    <property type="protein sequence ID" value="ODA36073.1"/>
    <property type="molecule type" value="Genomic_DNA"/>
</dbReference>
<evidence type="ECO:0000256" key="3">
    <source>
        <dbReference type="ARBA" id="ARBA00023237"/>
    </source>
</evidence>
<dbReference type="InterPro" id="IPR006665">
    <property type="entry name" value="OmpA-like"/>
</dbReference>
<keyword evidence="9" id="KW-1185">Reference proteome</keyword>
<dbReference type="RefSeq" id="WP_068898006.1">
    <property type="nucleotide sequence ID" value="NZ_JBHUIF010000002.1"/>
</dbReference>
<dbReference type="PANTHER" id="PTHR30329">
    <property type="entry name" value="STATOR ELEMENT OF FLAGELLAR MOTOR COMPLEX"/>
    <property type="match status" value="1"/>
</dbReference>
<feature type="compositionally biased region" description="Polar residues" evidence="5">
    <location>
        <begin position="164"/>
        <end position="179"/>
    </location>
</feature>
<evidence type="ECO:0000256" key="1">
    <source>
        <dbReference type="ARBA" id="ARBA00004442"/>
    </source>
</evidence>
<feature type="signal peptide" evidence="6">
    <location>
        <begin position="1"/>
        <end position="21"/>
    </location>
</feature>
<evidence type="ECO:0000256" key="2">
    <source>
        <dbReference type="ARBA" id="ARBA00023136"/>
    </source>
</evidence>
<comment type="caution">
    <text evidence="8">The sequence shown here is derived from an EMBL/GenBank/DDBJ whole genome shotgun (WGS) entry which is preliminary data.</text>
</comment>
<evidence type="ECO:0000256" key="6">
    <source>
        <dbReference type="SAM" id="SignalP"/>
    </source>
</evidence>
<keyword evidence="2 4" id="KW-0472">Membrane</keyword>
<evidence type="ECO:0000256" key="5">
    <source>
        <dbReference type="SAM" id="MobiDB-lite"/>
    </source>
</evidence>
<evidence type="ECO:0000313" key="9">
    <source>
        <dbReference type="Proteomes" id="UP000094936"/>
    </source>
</evidence>
<accession>A0A1C3ES89</accession>
<protein>
    <recommendedName>
        <fullName evidence="7">OmpA-like domain-containing protein</fullName>
    </recommendedName>
</protein>